<sequence length="409" mass="42549">MLAPQSERLDGDSPLLGLAVAARDYYPGWVRELEAASGVDVGLCASGGFLAPAMDGDVVHRWRPPAAGGTSLWLDRPAAAAMEPLLAPEAVGGWWFPQDMSVDPRAVHKALLSACAAAGVMVREGSAAVALELAPHGGSVRAVRLTDGTVMPTPGPLVIANEVAGGEDRGEQPYYDPDSDVRASIRWAMRANKDFIAQLEQGIEPKYGQARPDAAGAAPGGSSAGAASGSVVEEAQEALPTSLPGMVDGARLWIVREGEPLPVPIFEGSPPQEFLAGYGDTMFKRPVNGVPVNGVAAPVHGADAVASAPTAVATASAPEAKRWALPTMTPPPNAPPPPASDDAIHSTDGYAELTSQDQSHATRDAVIKSARAANKRFREMVLEENDDSALQALIEADLAKYRRGESPNV</sequence>
<dbReference type="InterPro" id="IPR006076">
    <property type="entry name" value="FAD-dep_OxRdtase"/>
</dbReference>
<evidence type="ECO:0000313" key="4">
    <source>
        <dbReference type="Proteomes" id="UP000037460"/>
    </source>
</evidence>
<dbReference type="Proteomes" id="UP000037460">
    <property type="component" value="Unassembled WGS sequence"/>
</dbReference>
<evidence type="ECO:0000256" key="1">
    <source>
        <dbReference type="SAM" id="MobiDB-lite"/>
    </source>
</evidence>
<organism evidence="3 4">
    <name type="scientific">Chrysochromulina tobinii</name>
    <dbReference type="NCBI Taxonomy" id="1460289"/>
    <lineage>
        <taxon>Eukaryota</taxon>
        <taxon>Haptista</taxon>
        <taxon>Haptophyta</taxon>
        <taxon>Prymnesiophyceae</taxon>
        <taxon>Prymnesiales</taxon>
        <taxon>Chrysochromulinaceae</taxon>
        <taxon>Chrysochromulina</taxon>
    </lineage>
</organism>
<dbReference type="EMBL" id="JWZX01002100">
    <property type="protein sequence ID" value="KOO31024.1"/>
    <property type="molecule type" value="Genomic_DNA"/>
</dbReference>
<keyword evidence="4" id="KW-1185">Reference proteome</keyword>
<gene>
    <name evidence="3" type="ORF">Ctob_007840</name>
</gene>
<dbReference type="AlphaFoldDB" id="A0A0M0JWU7"/>
<dbReference type="InterPro" id="IPR036188">
    <property type="entry name" value="FAD/NAD-bd_sf"/>
</dbReference>
<comment type="caution">
    <text evidence="3">The sequence shown here is derived from an EMBL/GenBank/DDBJ whole genome shotgun (WGS) entry which is preliminary data.</text>
</comment>
<evidence type="ECO:0000259" key="2">
    <source>
        <dbReference type="Pfam" id="PF01266"/>
    </source>
</evidence>
<dbReference type="OrthoDB" id="424974at2759"/>
<dbReference type="Pfam" id="PF01266">
    <property type="entry name" value="DAO"/>
    <property type="match status" value="1"/>
</dbReference>
<proteinExistence type="predicted"/>
<dbReference type="Gene3D" id="3.30.9.10">
    <property type="entry name" value="D-Amino Acid Oxidase, subunit A, domain 2"/>
    <property type="match status" value="1"/>
</dbReference>
<dbReference type="SUPFAM" id="SSF51905">
    <property type="entry name" value="FAD/NAD(P)-binding domain"/>
    <property type="match status" value="1"/>
</dbReference>
<feature type="domain" description="FAD dependent oxidoreductase" evidence="2">
    <location>
        <begin position="17"/>
        <end position="161"/>
    </location>
</feature>
<evidence type="ECO:0000313" key="3">
    <source>
        <dbReference type="EMBL" id="KOO31024.1"/>
    </source>
</evidence>
<protein>
    <submittedName>
        <fullName evidence="3">Glycine oxidase</fullName>
    </submittedName>
</protein>
<accession>A0A0M0JWU7</accession>
<name>A0A0M0JWU7_9EUKA</name>
<feature type="region of interest" description="Disordered" evidence="1">
    <location>
        <begin position="209"/>
        <end position="243"/>
    </location>
</feature>
<dbReference type="Gene3D" id="3.50.50.60">
    <property type="entry name" value="FAD/NAD(P)-binding domain"/>
    <property type="match status" value="1"/>
</dbReference>
<reference evidence="4" key="1">
    <citation type="journal article" date="2015" name="PLoS Genet.">
        <title>Genome Sequence and Transcriptome Analyses of Chrysochromulina tobin: Metabolic Tools for Enhanced Algal Fitness in the Prominent Order Prymnesiales (Haptophyceae).</title>
        <authorList>
            <person name="Hovde B.T."/>
            <person name="Deodato C.R."/>
            <person name="Hunsperger H.M."/>
            <person name="Ryken S.A."/>
            <person name="Yost W."/>
            <person name="Jha R.K."/>
            <person name="Patterson J."/>
            <person name="Monnat R.J. Jr."/>
            <person name="Barlow S.B."/>
            <person name="Starkenburg S.R."/>
            <person name="Cattolico R.A."/>
        </authorList>
    </citation>
    <scope>NUCLEOTIDE SEQUENCE</scope>
    <source>
        <strain evidence="4">CCMP291</strain>
    </source>
</reference>